<dbReference type="GO" id="GO:0005840">
    <property type="term" value="C:ribosome"/>
    <property type="evidence" value="ECO:0007669"/>
    <property type="project" value="UniProtKB-KW"/>
</dbReference>
<evidence type="ECO:0000313" key="5">
    <source>
        <dbReference type="EMBL" id="SVD60076.1"/>
    </source>
</evidence>
<dbReference type="PANTHER" id="PTHR11994">
    <property type="entry name" value="60S RIBOSOMAL PROTEIN L11-RELATED"/>
    <property type="match status" value="1"/>
</dbReference>
<feature type="non-terminal residue" evidence="5">
    <location>
        <position position="1"/>
    </location>
</feature>
<dbReference type="SUPFAM" id="SSF55282">
    <property type="entry name" value="RL5-like"/>
    <property type="match status" value="1"/>
</dbReference>
<evidence type="ECO:0000256" key="3">
    <source>
        <dbReference type="ARBA" id="ARBA00023274"/>
    </source>
</evidence>
<comment type="similarity">
    <text evidence="1">Belongs to the universal ribosomal protein uL5 family.</text>
</comment>
<protein>
    <recommendedName>
        <fullName evidence="4">Large ribosomal subunit protein uL5 C-terminal domain-containing protein</fullName>
    </recommendedName>
</protein>
<name>A0A382WMA4_9ZZZZ</name>
<dbReference type="EMBL" id="UINC01161089">
    <property type="protein sequence ID" value="SVD60076.1"/>
    <property type="molecule type" value="Genomic_DNA"/>
</dbReference>
<dbReference type="InterPro" id="IPR031309">
    <property type="entry name" value="Ribosomal_uL5_C"/>
</dbReference>
<organism evidence="5">
    <name type="scientific">marine metagenome</name>
    <dbReference type="NCBI Taxonomy" id="408172"/>
    <lineage>
        <taxon>unclassified sequences</taxon>
        <taxon>metagenomes</taxon>
        <taxon>ecological metagenomes</taxon>
    </lineage>
</organism>
<evidence type="ECO:0000256" key="2">
    <source>
        <dbReference type="ARBA" id="ARBA00022980"/>
    </source>
</evidence>
<dbReference type="GO" id="GO:1990904">
    <property type="term" value="C:ribonucleoprotein complex"/>
    <property type="evidence" value="ECO:0007669"/>
    <property type="project" value="UniProtKB-KW"/>
</dbReference>
<dbReference type="InterPro" id="IPR002132">
    <property type="entry name" value="Ribosomal_uL5"/>
</dbReference>
<gene>
    <name evidence="5" type="ORF">METZ01_LOCUS412930</name>
</gene>
<dbReference type="GO" id="GO:0006412">
    <property type="term" value="P:translation"/>
    <property type="evidence" value="ECO:0007669"/>
    <property type="project" value="InterPro"/>
</dbReference>
<reference evidence="5" key="1">
    <citation type="submission" date="2018-05" db="EMBL/GenBank/DDBJ databases">
        <authorList>
            <person name="Lanie J.A."/>
            <person name="Ng W.-L."/>
            <person name="Kazmierczak K.M."/>
            <person name="Andrzejewski T.M."/>
            <person name="Davidsen T.M."/>
            <person name="Wayne K.J."/>
            <person name="Tettelin H."/>
            <person name="Glass J.I."/>
            <person name="Rusch D."/>
            <person name="Podicherti R."/>
            <person name="Tsui H.-C.T."/>
            <person name="Winkler M.E."/>
        </authorList>
    </citation>
    <scope>NUCLEOTIDE SEQUENCE</scope>
</reference>
<proteinExistence type="inferred from homology"/>
<keyword evidence="2" id="KW-0689">Ribosomal protein</keyword>
<dbReference type="Pfam" id="PF00673">
    <property type="entry name" value="Ribosomal_L5_C"/>
    <property type="match status" value="1"/>
</dbReference>
<evidence type="ECO:0000256" key="1">
    <source>
        <dbReference type="ARBA" id="ARBA00008553"/>
    </source>
</evidence>
<dbReference type="Gene3D" id="3.30.1440.10">
    <property type="match status" value="1"/>
</dbReference>
<evidence type="ECO:0000259" key="4">
    <source>
        <dbReference type="Pfam" id="PF00673"/>
    </source>
</evidence>
<dbReference type="AlphaFoldDB" id="A0A382WMA4"/>
<dbReference type="InterPro" id="IPR022803">
    <property type="entry name" value="Ribosomal_uL5_dom_sf"/>
</dbReference>
<keyword evidence="3" id="KW-0687">Ribonucleoprotein</keyword>
<accession>A0A382WMA4</accession>
<sequence length="88" mass="9969">ISIAAPRIRDFRGLRNRGFDGRGNYNFGITEQIIFPEIDYDKVNQIRGLNITIVTTAKTDEDAFELLLAMGMPIRQKVVQVEEEEVAA</sequence>
<dbReference type="GO" id="GO:0003735">
    <property type="term" value="F:structural constituent of ribosome"/>
    <property type="evidence" value="ECO:0007669"/>
    <property type="project" value="InterPro"/>
</dbReference>
<feature type="domain" description="Large ribosomal subunit protein uL5 C-terminal" evidence="4">
    <location>
        <begin position="1"/>
        <end position="73"/>
    </location>
</feature>